<keyword evidence="1" id="KW-0378">Hydrolase</keyword>
<comment type="caution">
    <text evidence="1">The sequence shown here is derived from an EMBL/GenBank/DDBJ whole genome shotgun (WGS) entry which is preliminary data.</text>
</comment>
<dbReference type="Proteomes" id="UP000237347">
    <property type="component" value="Unassembled WGS sequence"/>
</dbReference>
<organism evidence="1 2">
    <name type="scientific">Quercus suber</name>
    <name type="common">Cork oak</name>
    <dbReference type="NCBI Taxonomy" id="58331"/>
    <lineage>
        <taxon>Eukaryota</taxon>
        <taxon>Viridiplantae</taxon>
        <taxon>Streptophyta</taxon>
        <taxon>Embryophyta</taxon>
        <taxon>Tracheophyta</taxon>
        <taxon>Spermatophyta</taxon>
        <taxon>Magnoliopsida</taxon>
        <taxon>eudicotyledons</taxon>
        <taxon>Gunneridae</taxon>
        <taxon>Pentapetalae</taxon>
        <taxon>rosids</taxon>
        <taxon>fabids</taxon>
        <taxon>Fagales</taxon>
        <taxon>Fagaceae</taxon>
        <taxon>Quercus</taxon>
    </lineage>
</organism>
<accession>A0AAW0JFD0</accession>
<name>A0AAW0JFD0_QUESU</name>
<protein>
    <submittedName>
        <fullName evidence="1">Nudix hydrolase 26</fullName>
    </submittedName>
</protein>
<keyword evidence="2" id="KW-1185">Reference proteome</keyword>
<sequence length="201" mass="23797">MNLRKSHLNRRKLKGKSLQKLLLQLQKQRIRRRNKFLLKFTVKDEEINLLGDGGTEKAEFGERSWISPEQIVELVGRQYLFYFSLLAVDFYKLVYKEVVTVFAPYLQFFQLQGWIYPVLGKCPQFSQLRFYNFVKLANPFRFLLKFTVKDEEINLLGDGGTEKAEFGERSWISPEQIVELAVDFYKLVYKEVVTVFAPYLQ</sequence>
<gene>
    <name evidence="1" type="primary">NUDT26_0</name>
    <name evidence="1" type="ORF">CFP56_033146</name>
</gene>
<dbReference type="Gene3D" id="3.90.79.10">
    <property type="entry name" value="Nucleoside Triphosphate Pyrophosphohydrolase"/>
    <property type="match status" value="1"/>
</dbReference>
<reference evidence="1 2" key="1">
    <citation type="journal article" date="2018" name="Sci. Data">
        <title>The draft genome sequence of cork oak.</title>
        <authorList>
            <person name="Ramos A.M."/>
            <person name="Usie A."/>
            <person name="Barbosa P."/>
            <person name="Barros P.M."/>
            <person name="Capote T."/>
            <person name="Chaves I."/>
            <person name="Simoes F."/>
            <person name="Abreu I."/>
            <person name="Carrasquinho I."/>
            <person name="Faro C."/>
            <person name="Guimaraes J.B."/>
            <person name="Mendonca D."/>
            <person name="Nobrega F."/>
            <person name="Rodrigues L."/>
            <person name="Saibo N.J.M."/>
            <person name="Varela M.C."/>
            <person name="Egas C."/>
            <person name="Matos J."/>
            <person name="Miguel C.M."/>
            <person name="Oliveira M.M."/>
            <person name="Ricardo C.P."/>
            <person name="Goncalves S."/>
        </authorList>
    </citation>
    <scope>NUCLEOTIDE SEQUENCE [LARGE SCALE GENOMIC DNA]</scope>
    <source>
        <strain evidence="2">cv. HL8</strain>
    </source>
</reference>
<dbReference type="GO" id="GO:0016787">
    <property type="term" value="F:hydrolase activity"/>
    <property type="evidence" value="ECO:0007669"/>
    <property type="project" value="UniProtKB-KW"/>
</dbReference>
<evidence type="ECO:0000313" key="2">
    <source>
        <dbReference type="Proteomes" id="UP000237347"/>
    </source>
</evidence>
<dbReference type="AlphaFoldDB" id="A0AAW0JFD0"/>
<dbReference type="EMBL" id="PKMF04000576">
    <property type="protein sequence ID" value="KAK7825382.1"/>
    <property type="molecule type" value="Genomic_DNA"/>
</dbReference>
<proteinExistence type="predicted"/>
<evidence type="ECO:0000313" key="1">
    <source>
        <dbReference type="EMBL" id="KAK7825382.1"/>
    </source>
</evidence>